<geneLocation type="plasmid" evidence="2">
    <name>pAD1</name>
</geneLocation>
<dbReference type="EMBL" id="AB563188">
    <property type="protein sequence ID" value="BAJ34868.1"/>
    <property type="molecule type" value="Genomic_DNA"/>
</dbReference>
<keyword evidence="1" id="KW-0472">Membrane</keyword>
<geneLocation type="plasmid" evidence="3">
    <name>pTW9</name>
</geneLocation>
<dbReference type="EMBL" id="SIYF01000163">
    <property type="protein sequence ID" value="TKK86898.1"/>
    <property type="molecule type" value="Genomic_DNA"/>
</dbReference>
<dbReference type="RefSeq" id="WP_002389750.1">
    <property type="nucleotide sequence ID" value="NZ_JAINWX010000086.1"/>
</dbReference>
<evidence type="ECO:0000313" key="3">
    <source>
        <dbReference type="EMBL" id="BAJ34868.1"/>
    </source>
</evidence>
<dbReference type="EMBL" id="AH011360">
    <property type="protein sequence ID" value="AAL59459.1"/>
    <property type="molecule type" value="Genomic_DNA"/>
</dbReference>
<name>Q8VT35_ENTFL</name>
<evidence type="ECO:0000313" key="4">
    <source>
        <dbReference type="EMBL" id="TKK86898.1"/>
    </source>
</evidence>
<reference evidence="4 5" key="3">
    <citation type="submission" date="2019-02" db="EMBL/GenBank/DDBJ databases">
        <title>Bacteria dissemination in different level of health care in South Africa: the effectiveness of infections prevention and control.</title>
        <authorList>
            <person name="Shobo C."/>
            <person name="Amoako D.G."/>
            <person name="Allam M."/>
            <person name="Ismail A."/>
            <person name="Bester L.A."/>
            <person name="Essack S.Y."/>
        </authorList>
    </citation>
    <scope>NUCLEOTIDE SEQUENCE [LARGE SCALE GENOMIC DNA]</scope>
    <source>
        <strain evidence="4 5">2SIL2</strain>
    </source>
</reference>
<proteinExistence type="predicted"/>
<dbReference type="Proteomes" id="UP000305511">
    <property type="component" value="Unassembled WGS sequence"/>
</dbReference>
<evidence type="ECO:0000313" key="2">
    <source>
        <dbReference type="EMBL" id="AAL59459.1"/>
    </source>
</evidence>
<sequence>MIKKLFFFQKNTNELVKVKGIPVKNSFSDVRTVSRNLFRFQAVPFAVCNVLFTVCYSTIASRKNKGI</sequence>
<accession>Q8VT35</accession>
<feature type="transmembrane region" description="Helical" evidence="1">
    <location>
        <begin position="38"/>
        <end position="59"/>
    </location>
</feature>
<keyword evidence="1" id="KW-0812">Transmembrane</keyword>
<reference evidence="2" key="1">
    <citation type="journal article" date="2001" name="Plasmid">
        <title>Completion of the nucleotide sequence of the Enterococcus faecalis conjugative virulence plasmid pAD1 and identification of a second transfer origin.</title>
        <authorList>
            <person name="Francia M.V."/>
            <person name="Haas W."/>
            <person name="Wirth R."/>
            <person name="Samberger E."/>
            <person name="Muscholl-Silberhorn A."/>
            <person name="Gilmore M.S."/>
            <person name="Ike Y."/>
            <person name="Weaver K.E."/>
            <person name="An F.Y."/>
            <person name="Clewell D.B."/>
        </authorList>
    </citation>
    <scope>NUCLEOTIDE SEQUENCE</scope>
    <source>
        <strain evidence="2">DS16</strain>
        <plasmid evidence="2">pAD1</plasmid>
    </source>
</reference>
<evidence type="ECO:0000256" key="1">
    <source>
        <dbReference type="SAM" id="Phobius"/>
    </source>
</evidence>
<gene>
    <name evidence="4" type="ORF">EY666_07515</name>
</gene>
<evidence type="ECO:0000313" key="5">
    <source>
        <dbReference type="Proteomes" id="UP000305511"/>
    </source>
</evidence>
<organism evidence="2">
    <name type="scientific">Enterococcus faecalis</name>
    <name type="common">Streptococcus faecalis</name>
    <dbReference type="NCBI Taxonomy" id="1351"/>
    <lineage>
        <taxon>Bacteria</taxon>
        <taxon>Bacillati</taxon>
        <taxon>Bacillota</taxon>
        <taxon>Bacilli</taxon>
        <taxon>Lactobacillales</taxon>
        <taxon>Enterococcaceae</taxon>
        <taxon>Enterococcus</taxon>
    </lineage>
</organism>
<keyword evidence="2" id="KW-0614">Plasmid</keyword>
<reference evidence="3" key="2">
    <citation type="submission" date="2010-05" db="EMBL/GenBank/DDBJ databases">
        <title>Characterization of the Vancomycin-resistant Enterococci isolated from Human Patients and Livestock in Taiwan: High Incidence of Multiple-Drug Resistant Pheromone Responsive Plasmids and Evidence of Transmission of VRE from Livestock to Human.</title>
        <authorList>
            <person name="Tomita H."/>
            <person name="Lu J."/>
            <person name="Ike Y."/>
        </authorList>
    </citation>
    <scope>NUCLEOTIDE SEQUENCE</scope>
    <source>
        <plasmid evidence="3">pTW9</plasmid>
    </source>
</reference>
<keyword evidence="1" id="KW-1133">Transmembrane helix</keyword>
<dbReference type="AlphaFoldDB" id="Q8VT35"/>
<protein>
    <submittedName>
        <fullName evidence="2">Uncharacterized protein</fullName>
    </submittedName>
</protein>